<comment type="caution">
    <text evidence="2">The sequence shown here is derived from an EMBL/GenBank/DDBJ whole genome shotgun (WGS) entry which is preliminary data.</text>
</comment>
<name>A0ABP7CI56_9MICC</name>
<evidence type="ECO:0000313" key="2">
    <source>
        <dbReference type="EMBL" id="GAA3688489.1"/>
    </source>
</evidence>
<sequence>MTDNHGAGDTRDFEDRDFEDPLADPDEEGVVPGEAPHQDREGEIPVAGSEALAERIEEEADGDRNGDGEPDGPQNVPFPG</sequence>
<evidence type="ECO:0000256" key="1">
    <source>
        <dbReference type="SAM" id="MobiDB-lite"/>
    </source>
</evidence>
<dbReference type="RefSeq" id="WP_345151518.1">
    <property type="nucleotide sequence ID" value="NZ_BAABEO010000019.1"/>
</dbReference>
<accession>A0ABP7CI56</accession>
<gene>
    <name evidence="2" type="ORF">GCM10023081_27280</name>
</gene>
<evidence type="ECO:0000313" key="3">
    <source>
        <dbReference type="Proteomes" id="UP001500752"/>
    </source>
</evidence>
<reference evidence="3" key="1">
    <citation type="journal article" date="2019" name="Int. J. Syst. Evol. Microbiol.">
        <title>The Global Catalogue of Microorganisms (GCM) 10K type strain sequencing project: providing services to taxonomists for standard genome sequencing and annotation.</title>
        <authorList>
            <consortium name="The Broad Institute Genomics Platform"/>
            <consortium name="The Broad Institute Genome Sequencing Center for Infectious Disease"/>
            <person name="Wu L."/>
            <person name="Ma J."/>
        </authorList>
    </citation>
    <scope>NUCLEOTIDE SEQUENCE [LARGE SCALE GENOMIC DNA]</scope>
    <source>
        <strain evidence="3">JCM 30742</strain>
    </source>
</reference>
<feature type="compositionally biased region" description="Acidic residues" evidence="1">
    <location>
        <begin position="15"/>
        <end position="29"/>
    </location>
</feature>
<feature type="compositionally biased region" description="Basic and acidic residues" evidence="1">
    <location>
        <begin position="1"/>
        <end position="14"/>
    </location>
</feature>
<feature type="region of interest" description="Disordered" evidence="1">
    <location>
        <begin position="1"/>
        <end position="80"/>
    </location>
</feature>
<proteinExistence type="predicted"/>
<protein>
    <submittedName>
        <fullName evidence="2">Uncharacterized protein</fullName>
    </submittedName>
</protein>
<dbReference type="EMBL" id="BAABEO010000019">
    <property type="protein sequence ID" value="GAA3688489.1"/>
    <property type="molecule type" value="Genomic_DNA"/>
</dbReference>
<organism evidence="2 3">
    <name type="scientific">Arthrobacter ginkgonis</name>
    <dbReference type="NCBI Taxonomy" id="1630594"/>
    <lineage>
        <taxon>Bacteria</taxon>
        <taxon>Bacillati</taxon>
        <taxon>Actinomycetota</taxon>
        <taxon>Actinomycetes</taxon>
        <taxon>Micrococcales</taxon>
        <taxon>Micrococcaceae</taxon>
        <taxon>Arthrobacter</taxon>
    </lineage>
</organism>
<dbReference type="Proteomes" id="UP001500752">
    <property type="component" value="Unassembled WGS sequence"/>
</dbReference>
<keyword evidence="3" id="KW-1185">Reference proteome</keyword>